<name>A0A8J7KUG5_9ACTN</name>
<dbReference type="PROSITE" id="PS51273">
    <property type="entry name" value="GATASE_TYPE_1"/>
    <property type="match status" value="1"/>
</dbReference>
<dbReference type="InterPro" id="IPR029062">
    <property type="entry name" value="Class_I_gatase-like"/>
</dbReference>
<proteinExistence type="predicted"/>
<evidence type="ECO:0000313" key="2">
    <source>
        <dbReference type="Proteomes" id="UP000622552"/>
    </source>
</evidence>
<accession>A0A8J7KUG5</accession>
<dbReference type="PANTHER" id="PTHR43235">
    <property type="entry name" value="GLUTAMINE AMIDOTRANSFERASE PB2B2.05-RELATED"/>
    <property type="match status" value="1"/>
</dbReference>
<dbReference type="Gene3D" id="3.40.50.880">
    <property type="match status" value="1"/>
</dbReference>
<dbReference type="CDD" id="cd01745">
    <property type="entry name" value="GATase1_2"/>
    <property type="match status" value="1"/>
</dbReference>
<keyword evidence="2" id="KW-1185">Reference proteome</keyword>
<dbReference type="GO" id="GO:0005829">
    <property type="term" value="C:cytosol"/>
    <property type="evidence" value="ECO:0007669"/>
    <property type="project" value="TreeGrafter"/>
</dbReference>
<dbReference type="RefSeq" id="WP_197008205.1">
    <property type="nucleotide sequence ID" value="NZ_BONS01000013.1"/>
</dbReference>
<dbReference type="SUPFAM" id="SSF52317">
    <property type="entry name" value="Class I glutamine amidotransferase-like"/>
    <property type="match status" value="1"/>
</dbReference>
<organism evidence="1 2">
    <name type="scientific">Longispora fulva</name>
    <dbReference type="NCBI Taxonomy" id="619741"/>
    <lineage>
        <taxon>Bacteria</taxon>
        <taxon>Bacillati</taxon>
        <taxon>Actinomycetota</taxon>
        <taxon>Actinomycetes</taxon>
        <taxon>Micromonosporales</taxon>
        <taxon>Micromonosporaceae</taxon>
        <taxon>Longispora</taxon>
    </lineage>
</organism>
<dbReference type="InterPro" id="IPR011697">
    <property type="entry name" value="Peptidase_C26"/>
</dbReference>
<gene>
    <name evidence="1" type="ORF">IW245_008031</name>
</gene>
<dbReference type="Pfam" id="PF07722">
    <property type="entry name" value="Peptidase_C26"/>
    <property type="match status" value="1"/>
</dbReference>
<keyword evidence="1" id="KW-0315">Glutamine amidotransferase</keyword>
<protein>
    <submittedName>
        <fullName evidence="1">Putative glutamine amidotransferase</fullName>
    </submittedName>
</protein>
<dbReference type="AlphaFoldDB" id="A0A8J7KUG5"/>
<reference evidence="1" key="1">
    <citation type="submission" date="2020-11" db="EMBL/GenBank/DDBJ databases">
        <title>Sequencing the genomes of 1000 actinobacteria strains.</title>
        <authorList>
            <person name="Klenk H.-P."/>
        </authorList>
    </citation>
    <scope>NUCLEOTIDE SEQUENCE</scope>
    <source>
        <strain evidence="1">DSM 45356</strain>
    </source>
</reference>
<dbReference type="Proteomes" id="UP000622552">
    <property type="component" value="Unassembled WGS sequence"/>
</dbReference>
<evidence type="ECO:0000313" key="1">
    <source>
        <dbReference type="EMBL" id="MBG6141837.1"/>
    </source>
</evidence>
<dbReference type="GO" id="GO:0033969">
    <property type="term" value="F:gamma-glutamyl-gamma-aminobutyrate hydrolase activity"/>
    <property type="evidence" value="ECO:0007669"/>
    <property type="project" value="TreeGrafter"/>
</dbReference>
<dbReference type="InterPro" id="IPR044668">
    <property type="entry name" value="PuuD-like"/>
</dbReference>
<sequence length="223" mass="23594">MRPVIGITAYREPAQWSVWSVPAVLIPATYVECVTAAGGHPVVLPPDPSPAILSRLDGLVLAGGADVSPGRYGAEPHERTVSRPDRDEGELALLAAAGDLPVLGVCRGMQLMAVHAGGTLFQHLPDELGHTGHQPEPGVFGSHPARFAPGSLAESIFGLHGEVNSYHHQGVADPGSLTATGWAADGMIEVLEDPDRPFYLGVQWHPEEMRDARLFEALIQASA</sequence>
<dbReference type="EMBL" id="JADOUF010000001">
    <property type="protein sequence ID" value="MBG6141837.1"/>
    <property type="molecule type" value="Genomic_DNA"/>
</dbReference>
<comment type="caution">
    <text evidence="1">The sequence shown here is derived from an EMBL/GenBank/DDBJ whole genome shotgun (WGS) entry which is preliminary data.</text>
</comment>
<dbReference type="PANTHER" id="PTHR43235:SF1">
    <property type="entry name" value="GLUTAMINE AMIDOTRANSFERASE PB2B2.05-RELATED"/>
    <property type="match status" value="1"/>
</dbReference>
<dbReference type="GO" id="GO:0006598">
    <property type="term" value="P:polyamine catabolic process"/>
    <property type="evidence" value="ECO:0007669"/>
    <property type="project" value="TreeGrafter"/>
</dbReference>